<evidence type="ECO:0000256" key="1">
    <source>
        <dbReference type="SAM" id="MobiDB-lite"/>
    </source>
</evidence>
<name>A0ABQ4QV41_9HYPH</name>
<feature type="compositionally biased region" description="Basic and acidic residues" evidence="1">
    <location>
        <begin position="18"/>
        <end position="27"/>
    </location>
</feature>
<gene>
    <name evidence="2" type="ORF">OPKNFCMD_1545</name>
</gene>
<feature type="region of interest" description="Disordered" evidence="1">
    <location>
        <begin position="1"/>
        <end position="27"/>
    </location>
</feature>
<sequence>MLGYREHETPTPPAPMPDRVHREVDSASESERLATLLAGLVAMRPADDVICAAMAKRNLIATRSRLVS</sequence>
<comment type="caution">
    <text evidence="2">The sequence shown here is derived from an EMBL/GenBank/DDBJ whole genome shotgun (WGS) entry which is preliminary data.</text>
</comment>
<dbReference type="Proteomes" id="UP001055167">
    <property type="component" value="Unassembled WGS sequence"/>
</dbReference>
<dbReference type="RefSeq" id="WP_128560133.1">
    <property type="nucleotide sequence ID" value="NZ_BPQH01000004.1"/>
</dbReference>
<reference evidence="2" key="2">
    <citation type="submission" date="2021-08" db="EMBL/GenBank/DDBJ databases">
        <authorList>
            <person name="Tani A."/>
            <person name="Ola A."/>
            <person name="Ogura Y."/>
            <person name="Katsura K."/>
            <person name="Hayashi T."/>
        </authorList>
    </citation>
    <scope>NUCLEOTIDE SEQUENCE</scope>
    <source>
        <strain evidence="2">KCTC 52305</strain>
    </source>
</reference>
<proteinExistence type="predicted"/>
<evidence type="ECO:0000313" key="3">
    <source>
        <dbReference type="Proteomes" id="UP001055167"/>
    </source>
</evidence>
<evidence type="ECO:0000313" key="2">
    <source>
        <dbReference type="EMBL" id="GJD48819.1"/>
    </source>
</evidence>
<reference evidence="2" key="1">
    <citation type="journal article" date="2021" name="Front. Microbiol.">
        <title>Comprehensive Comparative Genomics and Phenotyping of Methylobacterium Species.</title>
        <authorList>
            <person name="Alessa O."/>
            <person name="Ogura Y."/>
            <person name="Fujitani Y."/>
            <person name="Takami H."/>
            <person name="Hayashi T."/>
            <person name="Sahin N."/>
            <person name="Tani A."/>
        </authorList>
    </citation>
    <scope>NUCLEOTIDE SEQUENCE</scope>
    <source>
        <strain evidence="2">KCTC 52305</strain>
    </source>
</reference>
<protein>
    <submittedName>
        <fullName evidence="2">Uncharacterized protein</fullName>
    </submittedName>
</protein>
<organism evidence="2 3">
    <name type="scientific">Methylobacterium crusticola</name>
    <dbReference type="NCBI Taxonomy" id="1697972"/>
    <lineage>
        <taxon>Bacteria</taxon>
        <taxon>Pseudomonadati</taxon>
        <taxon>Pseudomonadota</taxon>
        <taxon>Alphaproteobacteria</taxon>
        <taxon>Hyphomicrobiales</taxon>
        <taxon>Methylobacteriaceae</taxon>
        <taxon>Methylobacterium</taxon>
    </lineage>
</organism>
<accession>A0ABQ4QV41</accession>
<dbReference type="EMBL" id="BPQH01000004">
    <property type="protein sequence ID" value="GJD48819.1"/>
    <property type="molecule type" value="Genomic_DNA"/>
</dbReference>
<keyword evidence="3" id="KW-1185">Reference proteome</keyword>